<name>A0A2S9V785_9ALTE</name>
<dbReference type="Pfam" id="PF12048">
    <property type="entry name" value="DUF3530"/>
    <property type="match status" value="1"/>
</dbReference>
<sequence length="280" mass="30692">MNRPFVLISVTLTLLLLVIYSRPVTALTMDDLTHYFHDEDLLTLAVADQQIPALEIQPSVPLVRGTAIILVSLQSQSINLDTGLVLAESLGEKGWRTLLIPTDFNQAEATQPASVTSNKPVANLLTAPVDYDAYRLQIIGLINAAYTHASQFKGYTFIVAEGMTSAVLLDAIHNGLVSAPDTLVSVGAFWPARTQNNALAEMLAQSSYPVLDISLPSLSQWQSATVEQRRNAVAMSLKQLYRQRTFTAQQSYGGAGDRLPRPGSAWLGTEIYSWLRYLGW</sequence>
<reference evidence="2" key="1">
    <citation type="journal article" date="2020" name="Int. J. Syst. Evol. Microbiol.">
        <title>Alteromonas alba sp. nov., a marine bacterium isolated from the seawater of the West Pacific Ocean.</title>
        <authorList>
            <person name="Sun C."/>
            <person name="Wu Y.-H."/>
            <person name="Xamxidin M."/>
            <person name="Cheng H."/>
            <person name="Xu X.-W."/>
        </authorList>
    </citation>
    <scope>NUCLEOTIDE SEQUENCE [LARGE SCALE GENOMIC DNA]</scope>
    <source>
        <strain evidence="2">190</strain>
    </source>
</reference>
<organism evidence="1 2">
    <name type="scientific">Alteromonas alba</name>
    <dbReference type="NCBI Taxonomy" id="2079529"/>
    <lineage>
        <taxon>Bacteria</taxon>
        <taxon>Pseudomonadati</taxon>
        <taxon>Pseudomonadota</taxon>
        <taxon>Gammaproteobacteria</taxon>
        <taxon>Alteromonadales</taxon>
        <taxon>Alteromonadaceae</taxon>
        <taxon>Alteromonas/Salinimonas group</taxon>
        <taxon>Alteromonas</taxon>
    </lineage>
</organism>
<evidence type="ECO:0000313" key="1">
    <source>
        <dbReference type="EMBL" id="PRO72292.1"/>
    </source>
</evidence>
<evidence type="ECO:0000313" key="2">
    <source>
        <dbReference type="Proteomes" id="UP000238949"/>
    </source>
</evidence>
<dbReference type="Proteomes" id="UP000238949">
    <property type="component" value="Unassembled WGS sequence"/>
</dbReference>
<dbReference type="EMBL" id="PVNP01000190">
    <property type="protein sequence ID" value="PRO72292.1"/>
    <property type="molecule type" value="Genomic_DNA"/>
</dbReference>
<keyword evidence="2" id="KW-1185">Reference proteome</keyword>
<dbReference type="OrthoDB" id="9776279at2"/>
<accession>A0A2S9V785</accession>
<gene>
    <name evidence="1" type="ORF">C6Y40_17750</name>
</gene>
<evidence type="ECO:0008006" key="3">
    <source>
        <dbReference type="Google" id="ProtNLM"/>
    </source>
</evidence>
<dbReference type="InterPro" id="IPR022529">
    <property type="entry name" value="DUF3530"/>
</dbReference>
<protein>
    <recommendedName>
        <fullName evidence="3">DUF3530 domain-containing protein</fullName>
    </recommendedName>
</protein>
<comment type="caution">
    <text evidence="1">The sequence shown here is derived from an EMBL/GenBank/DDBJ whole genome shotgun (WGS) entry which is preliminary data.</text>
</comment>
<proteinExistence type="predicted"/>
<dbReference type="AlphaFoldDB" id="A0A2S9V785"/>
<dbReference type="RefSeq" id="WP_105935736.1">
    <property type="nucleotide sequence ID" value="NZ_PVNP01000190.1"/>
</dbReference>